<dbReference type="AlphaFoldDB" id="A0AAV2I5L3"/>
<comment type="caution">
    <text evidence="1">The sequence shown here is derived from an EMBL/GenBank/DDBJ whole genome shotgun (WGS) entry which is preliminary data.</text>
</comment>
<organism evidence="1 2">
    <name type="scientific">Lymnaea stagnalis</name>
    <name type="common">Great pond snail</name>
    <name type="synonym">Helix stagnalis</name>
    <dbReference type="NCBI Taxonomy" id="6523"/>
    <lineage>
        <taxon>Eukaryota</taxon>
        <taxon>Metazoa</taxon>
        <taxon>Spiralia</taxon>
        <taxon>Lophotrochozoa</taxon>
        <taxon>Mollusca</taxon>
        <taxon>Gastropoda</taxon>
        <taxon>Heterobranchia</taxon>
        <taxon>Euthyneura</taxon>
        <taxon>Panpulmonata</taxon>
        <taxon>Hygrophila</taxon>
        <taxon>Lymnaeoidea</taxon>
        <taxon>Lymnaeidae</taxon>
        <taxon>Lymnaea</taxon>
    </lineage>
</organism>
<protein>
    <submittedName>
        <fullName evidence="1">Uncharacterized protein</fullName>
    </submittedName>
</protein>
<proteinExistence type="predicted"/>
<keyword evidence="2" id="KW-1185">Reference proteome</keyword>
<dbReference type="EMBL" id="CAXITT010000464">
    <property type="protein sequence ID" value="CAL1541989.1"/>
    <property type="molecule type" value="Genomic_DNA"/>
</dbReference>
<gene>
    <name evidence="1" type="ORF">GSLYS_00015595001</name>
</gene>
<sequence>MPLSINTDSRRIDEMIEDIEIQLVEKLKTRKYSVRMDEYNFRDSEAVL</sequence>
<name>A0AAV2I5L3_LYMST</name>
<reference evidence="1 2" key="1">
    <citation type="submission" date="2024-04" db="EMBL/GenBank/DDBJ databases">
        <authorList>
            <consortium name="Genoscope - CEA"/>
            <person name="William W."/>
        </authorList>
    </citation>
    <scope>NUCLEOTIDE SEQUENCE [LARGE SCALE GENOMIC DNA]</scope>
</reference>
<evidence type="ECO:0000313" key="1">
    <source>
        <dbReference type="EMBL" id="CAL1541989.1"/>
    </source>
</evidence>
<accession>A0AAV2I5L3</accession>
<evidence type="ECO:0000313" key="2">
    <source>
        <dbReference type="Proteomes" id="UP001497497"/>
    </source>
</evidence>
<dbReference type="Proteomes" id="UP001497497">
    <property type="component" value="Unassembled WGS sequence"/>
</dbReference>